<protein>
    <submittedName>
        <fullName evidence="2">Uncharacterized protein</fullName>
    </submittedName>
</protein>
<dbReference type="RefSeq" id="WP_013881194.1">
    <property type="nucleotide sequence ID" value="NC_015666.1"/>
</dbReference>
<dbReference type="EMBL" id="CP002839">
    <property type="protein sequence ID" value="AEH38307.1"/>
    <property type="molecule type" value="Genomic_DNA"/>
</dbReference>
<accession>F8DBP0</accession>
<keyword evidence="1" id="KW-0812">Transmembrane</keyword>
<feature type="transmembrane region" description="Helical" evidence="1">
    <location>
        <begin position="77"/>
        <end position="103"/>
    </location>
</feature>
<feature type="transmembrane region" description="Helical" evidence="1">
    <location>
        <begin position="12"/>
        <end position="29"/>
    </location>
</feature>
<dbReference type="AlphaFoldDB" id="F8DBP0"/>
<dbReference type="HOGENOM" id="CLU_1965521_0_0_2"/>
<reference evidence="2 3" key="1">
    <citation type="journal article" date="2012" name="Stand. Genomic Sci.">
        <title>Complete genome sequence of Halopiger xanaduensis type strain (SH-6(T)).</title>
        <authorList>
            <person name="Anderson I."/>
            <person name="Tindall B.J."/>
            <person name="Rohde M."/>
            <person name="Lucas S."/>
            <person name="Han J."/>
            <person name="Lapidus A."/>
            <person name="Cheng J.F."/>
            <person name="Goodwin L."/>
            <person name="Pitluck S."/>
            <person name="Peters L."/>
            <person name="Pati A."/>
            <person name="Mikhailova N."/>
            <person name="Pagani I."/>
            <person name="Teshima H."/>
            <person name="Han C."/>
            <person name="Tapia R."/>
            <person name="Land M."/>
            <person name="Woyke T."/>
            <person name="Klenk H.P."/>
            <person name="Kyrpides N."/>
            <person name="Ivanova N."/>
        </authorList>
    </citation>
    <scope>NUCLEOTIDE SEQUENCE [LARGE SCALE GENOMIC DNA]</scope>
    <source>
        <strain evidence="3">DSM 18323 / JCM 14033 / SH-6</strain>
    </source>
</reference>
<evidence type="ECO:0000313" key="2">
    <source>
        <dbReference type="EMBL" id="AEH38307.1"/>
    </source>
</evidence>
<dbReference type="KEGG" id="hxa:Halxa_3700"/>
<feature type="transmembrane region" description="Helical" evidence="1">
    <location>
        <begin position="41"/>
        <end position="71"/>
    </location>
</feature>
<name>F8DBP0_HALXS</name>
<keyword evidence="3" id="KW-1185">Reference proteome</keyword>
<evidence type="ECO:0000313" key="3">
    <source>
        <dbReference type="Proteomes" id="UP000006794"/>
    </source>
</evidence>
<proteinExistence type="predicted"/>
<dbReference type="eggNOG" id="ENOG502N648">
    <property type="taxonomic scope" value="Archaea"/>
</dbReference>
<keyword evidence="1" id="KW-0472">Membrane</keyword>
<dbReference type="GeneID" id="10798644"/>
<gene>
    <name evidence="2" type="ordered locus">Halxa_3700</name>
</gene>
<keyword evidence="1" id="KW-1133">Transmembrane helix</keyword>
<sequence>MDDDSRPSPSHGVIGVALLTVGYSLYRLITGVYSPVGKPGFVAGMGGILVAYLLVRGRLAGWIGALVLYALLLGDRLLGVAVFGPEGVPTVVVPVAVLAYLLFARDQFRVPPTDDTAADGDVPSNAD</sequence>
<evidence type="ECO:0000256" key="1">
    <source>
        <dbReference type="SAM" id="Phobius"/>
    </source>
</evidence>
<organism evidence="2 3">
    <name type="scientific">Halopiger xanaduensis (strain DSM 18323 / JCM 14033 / SH-6)</name>
    <dbReference type="NCBI Taxonomy" id="797210"/>
    <lineage>
        <taxon>Archaea</taxon>
        <taxon>Methanobacteriati</taxon>
        <taxon>Methanobacteriota</taxon>
        <taxon>Stenosarchaea group</taxon>
        <taxon>Halobacteria</taxon>
        <taxon>Halobacteriales</taxon>
        <taxon>Natrialbaceae</taxon>
        <taxon>Halopiger</taxon>
    </lineage>
</organism>
<dbReference type="Proteomes" id="UP000006794">
    <property type="component" value="Chromosome"/>
</dbReference>